<proteinExistence type="predicted"/>
<dbReference type="PANTHER" id="PTHR22916:SF30">
    <property type="entry name" value="IPT_TIG DOMAIN-CONTAINING PROTEIN"/>
    <property type="match status" value="1"/>
</dbReference>
<evidence type="ECO:0000259" key="1">
    <source>
        <dbReference type="Pfam" id="PF00535"/>
    </source>
</evidence>
<organism evidence="2 3">
    <name type="scientific">Desulforamulus aeronauticus DSM 10349</name>
    <dbReference type="NCBI Taxonomy" id="1121421"/>
    <lineage>
        <taxon>Bacteria</taxon>
        <taxon>Bacillati</taxon>
        <taxon>Bacillota</taxon>
        <taxon>Clostridia</taxon>
        <taxon>Eubacteriales</taxon>
        <taxon>Peptococcaceae</taxon>
        <taxon>Desulforamulus</taxon>
    </lineage>
</organism>
<dbReference type="AlphaFoldDB" id="A0A1M6T519"/>
<dbReference type="Gene3D" id="3.40.50.2000">
    <property type="entry name" value="Glycogen Phosphorylase B"/>
    <property type="match status" value="2"/>
</dbReference>
<keyword evidence="3" id="KW-1185">Reference proteome</keyword>
<dbReference type="PANTHER" id="PTHR22916">
    <property type="entry name" value="GLYCOSYLTRANSFERASE"/>
    <property type="match status" value="1"/>
</dbReference>
<dbReference type="RefSeq" id="WP_072914157.1">
    <property type="nucleotide sequence ID" value="NZ_FRAR01000015.1"/>
</dbReference>
<reference evidence="3" key="1">
    <citation type="submission" date="2016-11" db="EMBL/GenBank/DDBJ databases">
        <authorList>
            <person name="Varghese N."/>
            <person name="Submissions S."/>
        </authorList>
    </citation>
    <scope>NUCLEOTIDE SEQUENCE [LARGE SCALE GENOMIC DNA]</scope>
    <source>
        <strain evidence="3">DSM 10349</strain>
    </source>
</reference>
<keyword evidence="2" id="KW-0808">Transferase</keyword>
<dbReference type="CDD" id="cd00761">
    <property type="entry name" value="Glyco_tranf_GTA_type"/>
    <property type="match status" value="1"/>
</dbReference>
<dbReference type="Pfam" id="PF00535">
    <property type="entry name" value="Glycos_transf_2"/>
    <property type="match status" value="1"/>
</dbReference>
<dbReference type="GO" id="GO:0016740">
    <property type="term" value="F:transferase activity"/>
    <property type="evidence" value="ECO:0007669"/>
    <property type="project" value="UniProtKB-KW"/>
</dbReference>
<dbReference type="Proteomes" id="UP000183997">
    <property type="component" value="Unassembled WGS sequence"/>
</dbReference>
<gene>
    <name evidence="2" type="ORF">SAMN02745123_02178</name>
</gene>
<dbReference type="Gene3D" id="3.90.550.10">
    <property type="entry name" value="Spore Coat Polysaccharide Biosynthesis Protein SpsA, Chain A"/>
    <property type="match status" value="1"/>
</dbReference>
<dbReference type="SUPFAM" id="SSF53756">
    <property type="entry name" value="UDP-Glycosyltransferase/glycogen phosphorylase"/>
    <property type="match status" value="1"/>
</dbReference>
<feature type="domain" description="Glycosyltransferase 2-like" evidence="1">
    <location>
        <begin position="389"/>
        <end position="552"/>
    </location>
</feature>
<dbReference type="InterPro" id="IPR029044">
    <property type="entry name" value="Nucleotide-diphossugar_trans"/>
</dbReference>
<dbReference type="InterPro" id="IPR001173">
    <property type="entry name" value="Glyco_trans_2-like"/>
</dbReference>
<dbReference type="EMBL" id="FRAR01000015">
    <property type="protein sequence ID" value="SHK52051.1"/>
    <property type="molecule type" value="Genomic_DNA"/>
</dbReference>
<dbReference type="STRING" id="1121421.SAMN02745123_02178"/>
<protein>
    <submittedName>
        <fullName evidence="2">Glycosyl transferase family 2</fullName>
    </submittedName>
</protein>
<accession>A0A1M6T519</accession>
<name>A0A1M6T519_9FIRM</name>
<evidence type="ECO:0000313" key="3">
    <source>
        <dbReference type="Proteomes" id="UP000183997"/>
    </source>
</evidence>
<dbReference type="SUPFAM" id="SSF53448">
    <property type="entry name" value="Nucleotide-diphospho-sugar transferases"/>
    <property type="match status" value="1"/>
</dbReference>
<evidence type="ECO:0000313" key="2">
    <source>
        <dbReference type="EMBL" id="SHK52051.1"/>
    </source>
</evidence>
<sequence length="684" mass="77296">MSSVCYVIPFAKSVLAKNVLSKIKLLKSSGFKVTVICFEGSGVNLLVNRCIENGIDIRRIVTNELNIDLTIQNIPFLVSFKIREILISESYDIIRFVDFMGSAFHCIQGKRVCGEFTETTLVVDMYGASQFRNEAGECWGYGGFEQLLVQYMERYSCEFGDVLTSPTDYMYDWAISRRWRLCEKRYVIPHICISESQSLGIPNTSHLIFCGEYSKAGGLHLFCNALRRLSKESLNKITNITFIGEMSNVGDIPAETYIHDAMNSISMQYKILNDLEPTDIILECKRNNGILVFPQITSNNDGEIVTAVANNLPLIAMASDAHKEILDEKLLFDNSPASLAVKIQTIEDIDFSTVSNKYNGYIARANWLESNNIKSTNLCKTSSSKPLVSICIAFYNHGKFLDMALSSIEKLDYPSLEVIVVNDGSTDIKSIERFHELKAIYQNNKFKFYSKINEGPSITRNYAASIATGDYLLFMDADNIAKPNMVSSFVDAMQRSGCDCLTCYFDQFWGEGKVANSSRGLTYALVGPSLELGVFSNCFGDTNFIVKRKVFQELGGFYKSRVVTEDWQFLSNLVLSGFTLDVLPSSLFWYRVLPESNVSFGSEYLKQQIILETYCKRLPPYVYHVFNSLCRPTLESNHHTDDIPEIVKKIIKRPIAIANKVLPVNTKRRNIFKKIMKIIFRVGG</sequence>